<protein>
    <submittedName>
        <fullName evidence="1">Uncharacterized protein</fullName>
    </submittedName>
</protein>
<comment type="caution">
    <text evidence="1">The sequence shown here is derived from an EMBL/GenBank/DDBJ whole genome shotgun (WGS) entry which is preliminary data.</text>
</comment>
<reference evidence="1 2" key="1">
    <citation type="submission" date="2019-02" db="EMBL/GenBank/DDBJ databases">
        <title>Genomic Encyclopedia of Type Strains, Phase IV (KMG-IV): sequencing the most valuable type-strain genomes for metagenomic binning, comparative biology and taxonomic classification.</title>
        <authorList>
            <person name="Goeker M."/>
        </authorList>
    </citation>
    <scope>NUCLEOTIDE SEQUENCE [LARGE SCALE GENOMIC DNA]</scope>
    <source>
        <strain evidence="1 2">DSM 17196</strain>
    </source>
</reference>
<gene>
    <name evidence="1" type="ORF">EV197_1805</name>
</gene>
<dbReference type="Proteomes" id="UP000292262">
    <property type="component" value="Unassembled WGS sequence"/>
</dbReference>
<dbReference type="EMBL" id="SGXE01000002">
    <property type="protein sequence ID" value="RZS93230.1"/>
    <property type="molecule type" value="Genomic_DNA"/>
</dbReference>
<name>A0A4Q7P1I1_9FLAO</name>
<evidence type="ECO:0000313" key="1">
    <source>
        <dbReference type="EMBL" id="RZS93230.1"/>
    </source>
</evidence>
<organism evidence="1 2">
    <name type="scientific">Aquimarina brevivitae</name>
    <dbReference type="NCBI Taxonomy" id="323412"/>
    <lineage>
        <taxon>Bacteria</taxon>
        <taxon>Pseudomonadati</taxon>
        <taxon>Bacteroidota</taxon>
        <taxon>Flavobacteriia</taxon>
        <taxon>Flavobacteriales</taxon>
        <taxon>Flavobacteriaceae</taxon>
        <taxon>Aquimarina</taxon>
    </lineage>
</organism>
<dbReference type="AlphaFoldDB" id="A0A4Q7P1I1"/>
<sequence length="30" mass="3523">MGETKIVDLFLIKIKLFFALFSTETLYNQV</sequence>
<proteinExistence type="predicted"/>
<keyword evidence="2" id="KW-1185">Reference proteome</keyword>
<evidence type="ECO:0000313" key="2">
    <source>
        <dbReference type="Proteomes" id="UP000292262"/>
    </source>
</evidence>
<accession>A0A4Q7P1I1</accession>